<evidence type="ECO:0000256" key="5">
    <source>
        <dbReference type="ARBA" id="ARBA00023136"/>
    </source>
</evidence>
<evidence type="ECO:0000313" key="7">
    <source>
        <dbReference type="EMBL" id="GGA56930.1"/>
    </source>
</evidence>
<dbReference type="AlphaFoldDB" id="A0A916W0T1"/>
<sequence length="174" mass="19221">MPHRYCDGFLALRGPHVSWVVAIGIAAACAALEALLSGRAPFKFLQTLKQPSWALPIWGWMAVGGLFYVVMTVSLARTLEVGGVSSLPAILIVLVLLTDGFWNFLLFRLRRFDWAYWYLFPYALLVILACLATFSVDAVSGALIALYVVFLPYDFAWARALQLMNRSGPASSSI</sequence>
<feature type="transmembrane region" description="Helical" evidence="6">
    <location>
        <begin position="140"/>
        <end position="158"/>
    </location>
</feature>
<proteinExistence type="inferred from homology"/>
<protein>
    <recommendedName>
        <fullName evidence="9">TspO and MBR related proteins</fullName>
    </recommendedName>
</protein>
<evidence type="ECO:0000256" key="2">
    <source>
        <dbReference type="ARBA" id="ARBA00007524"/>
    </source>
</evidence>
<keyword evidence="3 6" id="KW-0812">Transmembrane</keyword>
<evidence type="ECO:0000256" key="3">
    <source>
        <dbReference type="ARBA" id="ARBA00022692"/>
    </source>
</evidence>
<dbReference type="InterPro" id="IPR038330">
    <property type="entry name" value="TspO/MBR-related_sf"/>
</dbReference>
<accession>A0A916W0T1</accession>
<keyword evidence="8" id="KW-1185">Reference proteome</keyword>
<reference evidence="7 8" key="1">
    <citation type="journal article" date="2014" name="Int. J. Syst. Evol. Microbiol.">
        <title>Complete genome sequence of Corynebacterium casei LMG S-19264T (=DSM 44701T), isolated from a smear-ripened cheese.</title>
        <authorList>
            <consortium name="US DOE Joint Genome Institute (JGI-PGF)"/>
            <person name="Walter F."/>
            <person name="Albersmeier A."/>
            <person name="Kalinowski J."/>
            <person name="Ruckert C."/>
        </authorList>
    </citation>
    <scope>NUCLEOTIDE SEQUENCE [LARGE SCALE GENOMIC DNA]</scope>
    <source>
        <strain evidence="7 8">CGMCC 1.15896</strain>
    </source>
</reference>
<feature type="transmembrane region" description="Helical" evidence="6">
    <location>
        <begin position="17"/>
        <end position="36"/>
    </location>
</feature>
<evidence type="ECO:0008006" key="9">
    <source>
        <dbReference type="Google" id="ProtNLM"/>
    </source>
</evidence>
<comment type="caution">
    <text evidence="7">The sequence shown here is derived from an EMBL/GenBank/DDBJ whole genome shotgun (WGS) entry which is preliminary data.</text>
</comment>
<name>A0A916W0T1_9HYPH</name>
<feature type="transmembrane region" description="Helical" evidence="6">
    <location>
        <begin position="114"/>
        <end position="134"/>
    </location>
</feature>
<feature type="transmembrane region" description="Helical" evidence="6">
    <location>
        <begin position="57"/>
        <end position="76"/>
    </location>
</feature>
<organism evidence="7 8">
    <name type="scientific">Pelagibacterium lentulum</name>
    <dbReference type="NCBI Taxonomy" id="2029865"/>
    <lineage>
        <taxon>Bacteria</taxon>
        <taxon>Pseudomonadati</taxon>
        <taxon>Pseudomonadota</taxon>
        <taxon>Alphaproteobacteria</taxon>
        <taxon>Hyphomicrobiales</taxon>
        <taxon>Devosiaceae</taxon>
        <taxon>Pelagibacterium</taxon>
    </lineage>
</organism>
<evidence type="ECO:0000313" key="8">
    <source>
        <dbReference type="Proteomes" id="UP000596977"/>
    </source>
</evidence>
<comment type="similarity">
    <text evidence="2">Belongs to the TspO/BZRP family.</text>
</comment>
<gene>
    <name evidence="7" type="ORF">GCM10011499_28930</name>
</gene>
<keyword evidence="4 6" id="KW-1133">Transmembrane helix</keyword>
<evidence type="ECO:0000256" key="1">
    <source>
        <dbReference type="ARBA" id="ARBA00004141"/>
    </source>
</evidence>
<evidence type="ECO:0000256" key="4">
    <source>
        <dbReference type="ARBA" id="ARBA00022989"/>
    </source>
</evidence>
<dbReference type="PROSITE" id="PS51257">
    <property type="entry name" value="PROKAR_LIPOPROTEIN"/>
    <property type="match status" value="1"/>
</dbReference>
<comment type="subcellular location">
    <subcellularLocation>
        <location evidence="1">Membrane</location>
        <topology evidence="1">Multi-pass membrane protein</topology>
    </subcellularLocation>
</comment>
<dbReference type="Pfam" id="PF03073">
    <property type="entry name" value="TspO_MBR"/>
    <property type="match status" value="1"/>
</dbReference>
<evidence type="ECO:0000256" key="6">
    <source>
        <dbReference type="SAM" id="Phobius"/>
    </source>
</evidence>
<dbReference type="GO" id="GO:0016020">
    <property type="term" value="C:membrane"/>
    <property type="evidence" value="ECO:0007669"/>
    <property type="project" value="UniProtKB-SubCell"/>
</dbReference>
<dbReference type="Proteomes" id="UP000596977">
    <property type="component" value="Unassembled WGS sequence"/>
</dbReference>
<dbReference type="Gene3D" id="1.20.1260.100">
    <property type="entry name" value="TspO/MBR protein"/>
    <property type="match status" value="1"/>
</dbReference>
<feature type="transmembrane region" description="Helical" evidence="6">
    <location>
        <begin position="88"/>
        <end position="107"/>
    </location>
</feature>
<dbReference type="InterPro" id="IPR004307">
    <property type="entry name" value="TspO_MBR"/>
</dbReference>
<dbReference type="EMBL" id="BMKB01000004">
    <property type="protein sequence ID" value="GGA56930.1"/>
    <property type="molecule type" value="Genomic_DNA"/>
</dbReference>
<keyword evidence="5 6" id="KW-0472">Membrane</keyword>